<dbReference type="PIRSF" id="PIRSF039033">
    <property type="entry name" value="START_dom"/>
    <property type="match status" value="1"/>
</dbReference>
<proteinExistence type="predicted"/>
<organism evidence="2 3">
    <name type="scientific">Adhaeribacter swui</name>
    <dbReference type="NCBI Taxonomy" id="2086471"/>
    <lineage>
        <taxon>Bacteria</taxon>
        <taxon>Pseudomonadati</taxon>
        <taxon>Bacteroidota</taxon>
        <taxon>Cytophagia</taxon>
        <taxon>Cytophagales</taxon>
        <taxon>Hymenobacteraceae</taxon>
        <taxon>Adhaeribacter</taxon>
    </lineage>
</organism>
<evidence type="ECO:0000259" key="1">
    <source>
        <dbReference type="PROSITE" id="PS50848"/>
    </source>
</evidence>
<sequence>MRLLVFIWVCLFKLSFCLGQDAWELRRNENGIAVYSRKVADASFKEIKVECALPGTPAQLIRIIKDVPHHSDWVYGVKKASILKKKSDYNFIYHTESDMPWPVTDRDLVAENTIHPMDKNGRVTIEIHSLKDYLPETKGFVRVPYSAASWDILPLPENKIKVTYIFRVNPGGAIPAWLVNATIAAGPYNSFMKLREILESGKYK</sequence>
<dbReference type="InterPro" id="IPR051213">
    <property type="entry name" value="START_lipid_transfer"/>
</dbReference>
<reference evidence="2 3" key="1">
    <citation type="journal article" date="2018" name="Int. J. Syst. Evol. Microbiol.">
        <title>Adhaeribacter swui sp. nov., isolated from wet mud.</title>
        <authorList>
            <person name="Kim D.U."/>
            <person name="Kim K.W."/>
            <person name="Kang M.S."/>
            <person name="Kim J.Y."/>
            <person name="Jang J.H."/>
            <person name="Kim M.K."/>
        </authorList>
    </citation>
    <scope>NUCLEOTIDE SEQUENCE [LARGE SCALE GENOMIC DNA]</scope>
    <source>
        <strain evidence="2 3">KCTC 52873</strain>
    </source>
</reference>
<feature type="domain" description="START" evidence="1">
    <location>
        <begin position="20"/>
        <end position="203"/>
    </location>
</feature>
<dbReference type="Pfam" id="PF01852">
    <property type="entry name" value="START"/>
    <property type="match status" value="1"/>
</dbReference>
<dbReference type="Gene3D" id="3.30.530.20">
    <property type="match status" value="1"/>
</dbReference>
<dbReference type="GO" id="GO:0005737">
    <property type="term" value="C:cytoplasm"/>
    <property type="evidence" value="ECO:0007669"/>
    <property type="project" value="UniProtKB-ARBA"/>
</dbReference>
<dbReference type="SUPFAM" id="SSF55961">
    <property type="entry name" value="Bet v1-like"/>
    <property type="match status" value="1"/>
</dbReference>
<dbReference type="AlphaFoldDB" id="A0A7G7G9W2"/>
<dbReference type="PANTHER" id="PTHR19308">
    <property type="entry name" value="PHOSPHATIDYLCHOLINE TRANSFER PROTEIN"/>
    <property type="match status" value="1"/>
</dbReference>
<dbReference type="KEGG" id="aswu:HUW51_14890"/>
<evidence type="ECO:0000313" key="2">
    <source>
        <dbReference type="EMBL" id="QNF33946.1"/>
    </source>
</evidence>
<gene>
    <name evidence="2" type="ORF">HUW51_14890</name>
</gene>
<evidence type="ECO:0000313" key="3">
    <source>
        <dbReference type="Proteomes" id="UP000515237"/>
    </source>
</evidence>
<dbReference type="RefSeq" id="WP_185270428.1">
    <property type="nucleotide sequence ID" value="NZ_CP055156.1"/>
</dbReference>
<accession>A0A7G7G9W2</accession>
<dbReference type="Proteomes" id="UP000515237">
    <property type="component" value="Chromosome"/>
</dbReference>
<dbReference type="PROSITE" id="PS50848">
    <property type="entry name" value="START"/>
    <property type="match status" value="1"/>
</dbReference>
<dbReference type="InterPro" id="IPR002913">
    <property type="entry name" value="START_lipid-bd_dom"/>
</dbReference>
<dbReference type="PANTHER" id="PTHR19308:SF14">
    <property type="entry name" value="START DOMAIN-CONTAINING PROTEIN"/>
    <property type="match status" value="1"/>
</dbReference>
<dbReference type="InterPro" id="IPR028347">
    <property type="entry name" value="START_dom_prot"/>
</dbReference>
<keyword evidence="3" id="KW-1185">Reference proteome</keyword>
<dbReference type="EMBL" id="CP055156">
    <property type="protein sequence ID" value="QNF33946.1"/>
    <property type="molecule type" value="Genomic_DNA"/>
</dbReference>
<dbReference type="InterPro" id="IPR023393">
    <property type="entry name" value="START-like_dom_sf"/>
</dbReference>
<dbReference type="GO" id="GO:0008289">
    <property type="term" value="F:lipid binding"/>
    <property type="evidence" value="ECO:0007669"/>
    <property type="project" value="InterPro"/>
</dbReference>
<name>A0A7G7G9W2_9BACT</name>
<protein>
    <recommendedName>
        <fullName evidence="1">START domain-containing protein</fullName>
    </recommendedName>
</protein>